<dbReference type="SUPFAM" id="SSF56436">
    <property type="entry name" value="C-type lectin-like"/>
    <property type="match status" value="1"/>
</dbReference>
<dbReference type="GO" id="GO:0120147">
    <property type="term" value="F:formylglycine-generating oxidase activity"/>
    <property type="evidence" value="ECO:0007669"/>
    <property type="project" value="TreeGrafter"/>
</dbReference>
<evidence type="ECO:0000313" key="2">
    <source>
        <dbReference type="EMBL" id="WKN40141.1"/>
    </source>
</evidence>
<dbReference type="InterPro" id="IPR005532">
    <property type="entry name" value="SUMF_dom"/>
</dbReference>
<proteinExistence type="predicted"/>
<organism evidence="2">
    <name type="scientific">Roseihalotalea indica</name>
    <dbReference type="NCBI Taxonomy" id="2867963"/>
    <lineage>
        <taxon>Bacteria</taxon>
        <taxon>Pseudomonadati</taxon>
        <taxon>Bacteroidota</taxon>
        <taxon>Cytophagia</taxon>
        <taxon>Cytophagales</taxon>
        <taxon>Catalimonadaceae</taxon>
        <taxon>Roseihalotalea</taxon>
    </lineage>
</organism>
<dbReference type="Pfam" id="PF03781">
    <property type="entry name" value="FGE-sulfatase"/>
    <property type="match status" value="1"/>
</dbReference>
<dbReference type="InterPro" id="IPR042095">
    <property type="entry name" value="SUMF_sf"/>
</dbReference>
<accession>A0AA49JK55</accession>
<dbReference type="InterPro" id="IPR016187">
    <property type="entry name" value="CTDL_fold"/>
</dbReference>
<evidence type="ECO:0000259" key="1">
    <source>
        <dbReference type="Pfam" id="PF03781"/>
    </source>
</evidence>
<dbReference type="EMBL" id="CP120682">
    <property type="protein sequence ID" value="WKN40141.1"/>
    <property type="molecule type" value="Genomic_DNA"/>
</dbReference>
<gene>
    <name evidence="2" type="ORF">K4G66_15715</name>
</gene>
<dbReference type="PANTHER" id="PTHR23150">
    <property type="entry name" value="SULFATASE MODIFYING FACTOR 1, 2"/>
    <property type="match status" value="1"/>
</dbReference>
<reference evidence="2" key="2">
    <citation type="journal article" date="2024" name="Antonie Van Leeuwenhoek">
        <title>Roseihalotalea indica gen. nov., sp. nov., a halophilic Bacteroidetes from mesopelagic Southwest Indian Ocean with higher carbohydrate metabolic potential.</title>
        <authorList>
            <person name="Chen B."/>
            <person name="Zhang M."/>
            <person name="Lin D."/>
            <person name="Ye J."/>
            <person name="Tang K."/>
        </authorList>
    </citation>
    <scope>NUCLEOTIDE SEQUENCE</scope>
    <source>
        <strain evidence="2">TK19036</strain>
    </source>
</reference>
<sequence length="218" mass="25214">MVEIPKGKITLNDDRIKRKWSVEIPPFLLGKYPVTQELYFSVTKESPSTFAGARKPVETVSWRDAVLFCNAFSMKEGLEACYRMDSDEEKVTFNAQANGYRLPTEAEWEYACRAGATAIRYGEIEKIAWYKENSQQTTHDVGLKEPNPWGLYDMLGNVWEWCSDIYDETVYGSYRIFRGGGWYDKERGCLATNRRRSHPVSFKIDDLGFRLARNLAEK</sequence>
<protein>
    <submittedName>
        <fullName evidence="2">Formylglycine-generating enzyme family protein</fullName>
    </submittedName>
</protein>
<dbReference type="Gene3D" id="3.90.1580.10">
    <property type="entry name" value="paralog of FGE (formylglycine-generating enzyme)"/>
    <property type="match status" value="1"/>
</dbReference>
<dbReference type="AlphaFoldDB" id="A0AA49JK55"/>
<feature type="domain" description="Sulfatase-modifying factor enzyme-like" evidence="1">
    <location>
        <begin position="1"/>
        <end position="213"/>
    </location>
</feature>
<dbReference type="PANTHER" id="PTHR23150:SF19">
    <property type="entry name" value="FORMYLGLYCINE-GENERATING ENZYME"/>
    <property type="match status" value="1"/>
</dbReference>
<reference evidence="2" key="1">
    <citation type="journal article" date="2023" name="Comput. Struct. Biotechnol. J.">
        <title>Discovery of a novel marine Bacteroidetes with a rich repertoire of carbohydrate-active enzymes.</title>
        <authorList>
            <person name="Chen B."/>
            <person name="Liu G."/>
            <person name="Chen Q."/>
            <person name="Wang H."/>
            <person name="Liu L."/>
            <person name="Tang K."/>
        </authorList>
    </citation>
    <scope>NUCLEOTIDE SEQUENCE</scope>
    <source>
        <strain evidence="2">TK19036</strain>
    </source>
</reference>
<name>A0AA49JK55_9BACT</name>
<dbReference type="InterPro" id="IPR051043">
    <property type="entry name" value="Sulfatase_Mod_Factor_Kinase"/>
</dbReference>